<dbReference type="RefSeq" id="WP_086675415.1">
    <property type="nucleotide sequence ID" value="NZ_FNUJ01000004.1"/>
</dbReference>
<dbReference type="OrthoDB" id="3697076at2"/>
<name>A0A1H5QQ43_9PSEU</name>
<gene>
    <name evidence="3" type="ORF">SAMN05421837_10454</name>
</gene>
<evidence type="ECO:0008006" key="5">
    <source>
        <dbReference type="Google" id="ProtNLM"/>
    </source>
</evidence>
<keyword evidence="4" id="KW-1185">Reference proteome</keyword>
<dbReference type="Proteomes" id="UP000198878">
    <property type="component" value="Unassembled WGS sequence"/>
</dbReference>
<sequence>MNRRLLAAGALAFAVLAVAGCSGKTRGTANPAATAESSSSETTSRSAADSAPRVPEPLNTANITSDACNTINAAGRSTLSLGDGTPRSTGNGPSCTFQEAADPGNQIDVTTVTANKNGLQDVYDTKANDAYFGESQAYGYPAVYAAALDDRKNGKCGLFVGVTDELAVNILVQYDHGAGAADPCSVAGKFGEAMVQTLMGG</sequence>
<organism evidence="3 4">
    <name type="scientific">Amycolatopsis pretoriensis</name>
    <dbReference type="NCBI Taxonomy" id="218821"/>
    <lineage>
        <taxon>Bacteria</taxon>
        <taxon>Bacillati</taxon>
        <taxon>Actinomycetota</taxon>
        <taxon>Actinomycetes</taxon>
        <taxon>Pseudonocardiales</taxon>
        <taxon>Pseudonocardiaceae</taxon>
        <taxon>Amycolatopsis</taxon>
    </lineage>
</organism>
<dbReference type="STRING" id="218821.SAMN05421837_10454"/>
<feature type="region of interest" description="Disordered" evidence="1">
    <location>
        <begin position="78"/>
        <end position="102"/>
    </location>
</feature>
<feature type="region of interest" description="Disordered" evidence="1">
    <location>
        <begin position="25"/>
        <end position="62"/>
    </location>
</feature>
<accession>A0A1H5QQ43</accession>
<feature type="compositionally biased region" description="Low complexity" evidence="1">
    <location>
        <begin position="28"/>
        <end position="51"/>
    </location>
</feature>
<dbReference type="AlphaFoldDB" id="A0A1H5QQ43"/>
<dbReference type="InterPro" id="IPR024520">
    <property type="entry name" value="DUF3558"/>
</dbReference>
<evidence type="ECO:0000313" key="3">
    <source>
        <dbReference type="EMBL" id="SEF28195.1"/>
    </source>
</evidence>
<reference evidence="4" key="1">
    <citation type="submission" date="2016-10" db="EMBL/GenBank/DDBJ databases">
        <authorList>
            <person name="Varghese N."/>
            <person name="Submissions S."/>
        </authorList>
    </citation>
    <scope>NUCLEOTIDE SEQUENCE [LARGE SCALE GENOMIC DNA]</scope>
    <source>
        <strain evidence="4">DSM 44654</strain>
    </source>
</reference>
<evidence type="ECO:0000313" key="4">
    <source>
        <dbReference type="Proteomes" id="UP000198878"/>
    </source>
</evidence>
<feature type="signal peptide" evidence="2">
    <location>
        <begin position="1"/>
        <end position="19"/>
    </location>
</feature>
<proteinExistence type="predicted"/>
<evidence type="ECO:0000256" key="1">
    <source>
        <dbReference type="SAM" id="MobiDB-lite"/>
    </source>
</evidence>
<feature type="compositionally biased region" description="Polar residues" evidence="1">
    <location>
        <begin position="78"/>
        <end position="97"/>
    </location>
</feature>
<dbReference type="Pfam" id="PF12079">
    <property type="entry name" value="DUF3558"/>
    <property type="match status" value="1"/>
</dbReference>
<dbReference type="EMBL" id="FNUJ01000004">
    <property type="protein sequence ID" value="SEF28195.1"/>
    <property type="molecule type" value="Genomic_DNA"/>
</dbReference>
<dbReference type="PROSITE" id="PS51257">
    <property type="entry name" value="PROKAR_LIPOPROTEIN"/>
    <property type="match status" value="1"/>
</dbReference>
<feature type="chain" id="PRO_5039012814" description="DUF3558 domain-containing protein" evidence="2">
    <location>
        <begin position="20"/>
        <end position="201"/>
    </location>
</feature>
<evidence type="ECO:0000256" key="2">
    <source>
        <dbReference type="SAM" id="SignalP"/>
    </source>
</evidence>
<keyword evidence="2" id="KW-0732">Signal</keyword>
<protein>
    <recommendedName>
        <fullName evidence="5">DUF3558 domain-containing protein</fullName>
    </recommendedName>
</protein>